<name>A0A6A2WXH9_HIBSY</name>
<gene>
    <name evidence="2" type="ORF">F3Y22_tig00112495pilonHSYRG00094</name>
</gene>
<accession>A0A6A2WXH9</accession>
<evidence type="ECO:0000256" key="1">
    <source>
        <dbReference type="SAM" id="MobiDB-lite"/>
    </source>
</evidence>
<organism evidence="2 3">
    <name type="scientific">Hibiscus syriacus</name>
    <name type="common">Rose of Sharon</name>
    <dbReference type="NCBI Taxonomy" id="106335"/>
    <lineage>
        <taxon>Eukaryota</taxon>
        <taxon>Viridiplantae</taxon>
        <taxon>Streptophyta</taxon>
        <taxon>Embryophyta</taxon>
        <taxon>Tracheophyta</taxon>
        <taxon>Spermatophyta</taxon>
        <taxon>Magnoliopsida</taxon>
        <taxon>eudicotyledons</taxon>
        <taxon>Gunneridae</taxon>
        <taxon>Pentapetalae</taxon>
        <taxon>rosids</taxon>
        <taxon>malvids</taxon>
        <taxon>Malvales</taxon>
        <taxon>Malvaceae</taxon>
        <taxon>Malvoideae</taxon>
        <taxon>Hibiscus</taxon>
    </lineage>
</organism>
<reference evidence="2" key="1">
    <citation type="submission" date="2019-09" db="EMBL/GenBank/DDBJ databases">
        <title>Draft genome information of white flower Hibiscus syriacus.</title>
        <authorList>
            <person name="Kim Y.-M."/>
        </authorList>
    </citation>
    <scope>NUCLEOTIDE SEQUENCE [LARGE SCALE GENOMIC DNA]</scope>
    <source>
        <strain evidence="2">YM2019G1</strain>
    </source>
</reference>
<proteinExistence type="predicted"/>
<dbReference type="EMBL" id="VEPZ02001594">
    <property type="protein sequence ID" value="KAE8666653.1"/>
    <property type="molecule type" value="Genomic_DNA"/>
</dbReference>
<sequence>MEFRRNQGGEGAGAKADGGRKGTSYGFREKKGSVFPAKKKLVKDMMVECIAKSFSRCNKSAVKIFPHP</sequence>
<evidence type="ECO:0000313" key="2">
    <source>
        <dbReference type="EMBL" id="KAE8666653.1"/>
    </source>
</evidence>
<protein>
    <submittedName>
        <fullName evidence="2">Uncharacterized protein</fullName>
    </submittedName>
</protein>
<comment type="caution">
    <text evidence="2">The sequence shown here is derived from an EMBL/GenBank/DDBJ whole genome shotgun (WGS) entry which is preliminary data.</text>
</comment>
<dbReference type="AlphaFoldDB" id="A0A6A2WXH9"/>
<evidence type="ECO:0000313" key="3">
    <source>
        <dbReference type="Proteomes" id="UP000436088"/>
    </source>
</evidence>
<feature type="region of interest" description="Disordered" evidence="1">
    <location>
        <begin position="1"/>
        <end position="28"/>
    </location>
</feature>
<dbReference type="Proteomes" id="UP000436088">
    <property type="component" value="Unassembled WGS sequence"/>
</dbReference>
<keyword evidence="3" id="KW-1185">Reference proteome</keyword>